<sequence length="122" mass="14068">MVLVHRKHQCSRIVKTVWLFGGLERLSKKAFVVPLLNKCGEADRQDAETLTAHITRYIRQGSIIYNECWHAYSNLNNLGYTHYQVNNSHHFVDPVNPSVHTKYIECSWGTLKKSIIRPGMST</sequence>
<proteinExistence type="predicted"/>
<dbReference type="AlphaFoldDB" id="A0A0L8FXA9"/>
<accession>A0A0L8FXA9</accession>
<feature type="domain" description="ISXO2-like transposase" evidence="1">
    <location>
        <begin position="45"/>
        <end position="116"/>
    </location>
</feature>
<protein>
    <recommendedName>
        <fullName evidence="1">ISXO2-like transposase domain-containing protein</fullName>
    </recommendedName>
</protein>
<evidence type="ECO:0000259" key="1">
    <source>
        <dbReference type="Pfam" id="PF12762"/>
    </source>
</evidence>
<evidence type="ECO:0000313" key="2">
    <source>
        <dbReference type="EMBL" id="KOF69381.1"/>
    </source>
</evidence>
<gene>
    <name evidence="2" type="ORF">OCBIM_22005083mg</name>
</gene>
<dbReference type="InterPro" id="IPR053164">
    <property type="entry name" value="IS1016-like_transposase"/>
</dbReference>
<reference evidence="2" key="1">
    <citation type="submission" date="2015-07" db="EMBL/GenBank/DDBJ databases">
        <title>MeaNS - Measles Nucleotide Surveillance Program.</title>
        <authorList>
            <person name="Tran T."/>
            <person name="Druce J."/>
        </authorList>
    </citation>
    <scope>NUCLEOTIDE SEQUENCE</scope>
    <source>
        <strain evidence="2">UCB-OBI-ISO-001</strain>
        <tissue evidence="2">Gonad</tissue>
    </source>
</reference>
<dbReference type="EMBL" id="KQ425517">
    <property type="protein sequence ID" value="KOF69381.1"/>
    <property type="molecule type" value="Genomic_DNA"/>
</dbReference>
<dbReference type="PANTHER" id="PTHR47163">
    <property type="entry name" value="DDE_TNP_IS1595 DOMAIN-CONTAINING PROTEIN"/>
    <property type="match status" value="1"/>
</dbReference>
<organism evidence="2">
    <name type="scientific">Octopus bimaculoides</name>
    <name type="common">California two-spotted octopus</name>
    <dbReference type="NCBI Taxonomy" id="37653"/>
    <lineage>
        <taxon>Eukaryota</taxon>
        <taxon>Metazoa</taxon>
        <taxon>Spiralia</taxon>
        <taxon>Lophotrochozoa</taxon>
        <taxon>Mollusca</taxon>
        <taxon>Cephalopoda</taxon>
        <taxon>Coleoidea</taxon>
        <taxon>Octopodiformes</taxon>
        <taxon>Octopoda</taxon>
        <taxon>Incirrata</taxon>
        <taxon>Octopodidae</taxon>
        <taxon>Octopus</taxon>
    </lineage>
</organism>
<name>A0A0L8FXA9_OCTBM</name>
<dbReference type="InterPro" id="IPR024445">
    <property type="entry name" value="Tnp_ISXO2-like"/>
</dbReference>
<dbReference type="Pfam" id="PF12762">
    <property type="entry name" value="DDE_Tnp_IS1595"/>
    <property type="match status" value="1"/>
</dbReference>
<dbReference type="PANTHER" id="PTHR47163:SF3">
    <property type="entry name" value="PROTEIN CBG18017"/>
    <property type="match status" value="1"/>
</dbReference>